<keyword evidence="3" id="KW-1005">Bacterial flagellum biogenesis</keyword>
<accession>A0ABN5PJX6</accession>
<evidence type="ECO:0000313" key="4">
    <source>
        <dbReference type="EMBL" id="AXY02647.1"/>
    </source>
</evidence>
<reference evidence="4 5" key="1">
    <citation type="submission" date="2018-08" db="EMBL/GenBank/DDBJ databases">
        <title>Genomic taxonomy of the Vibrionaceae family.</title>
        <authorList>
            <person name="Gomez-Gil B."/>
            <person name="Tanaka M."/>
            <person name="Sawabe T."/>
            <person name="Enciso-Ibarra K."/>
        </authorList>
    </citation>
    <scope>NUCLEOTIDE SEQUENCE [LARGE SCALE GENOMIC DNA]</scope>
    <source>
        <strain evidence="4 5">CAIM 1831</strain>
    </source>
</reference>
<evidence type="ECO:0000256" key="1">
    <source>
        <dbReference type="ARBA" id="ARBA00002397"/>
    </source>
</evidence>
<proteinExistence type="inferred from homology"/>
<comment type="similarity">
    <text evidence="2">Belongs to the FlgN family.</text>
</comment>
<keyword evidence="4" id="KW-0282">Flagellum</keyword>
<dbReference type="InterPro" id="IPR007809">
    <property type="entry name" value="FlgN-like"/>
</dbReference>
<keyword evidence="5" id="KW-1185">Reference proteome</keyword>
<evidence type="ECO:0000313" key="5">
    <source>
        <dbReference type="Proteomes" id="UP000262832"/>
    </source>
</evidence>
<name>A0ABN5PJX6_9VIBR</name>
<dbReference type="EMBL" id="CP032094">
    <property type="protein sequence ID" value="AXY02647.1"/>
    <property type="molecule type" value="Genomic_DNA"/>
</dbReference>
<dbReference type="InterPro" id="IPR036679">
    <property type="entry name" value="FlgN-like_sf"/>
</dbReference>
<keyword evidence="4" id="KW-0969">Cilium</keyword>
<dbReference type="Pfam" id="PF05130">
    <property type="entry name" value="FlgN"/>
    <property type="match status" value="1"/>
</dbReference>
<dbReference type="Proteomes" id="UP000262832">
    <property type="component" value="Chromosome II"/>
</dbReference>
<dbReference type="Gene3D" id="1.20.58.300">
    <property type="entry name" value="FlgN-like"/>
    <property type="match status" value="1"/>
</dbReference>
<dbReference type="RefSeq" id="WP_128812558.1">
    <property type="nucleotide sequence ID" value="NZ_CP032094.1"/>
</dbReference>
<protein>
    <submittedName>
        <fullName evidence="4">Flagellar protein FlgN</fullName>
    </submittedName>
</protein>
<organism evidence="4 5">
    <name type="scientific">Vibrio alfacsensis</name>
    <dbReference type="NCBI Taxonomy" id="1074311"/>
    <lineage>
        <taxon>Bacteria</taxon>
        <taxon>Pseudomonadati</taxon>
        <taxon>Pseudomonadota</taxon>
        <taxon>Gammaproteobacteria</taxon>
        <taxon>Vibrionales</taxon>
        <taxon>Vibrionaceae</taxon>
        <taxon>Vibrio</taxon>
    </lineage>
</organism>
<evidence type="ECO:0000256" key="3">
    <source>
        <dbReference type="ARBA" id="ARBA00022795"/>
    </source>
</evidence>
<evidence type="ECO:0000256" key="2">
    <source>
        <dbReference type="ARBA" id="ARBA00007703"/>
    </source>
</evidence>
<sequence length="145" mass="16532">MTSAASQHIQHFVRLITADIKRYQQLLILVQRQKALYLTFDGSELSNNIKQQAPILDQLNRSSSERTQSMRALGLPCNSAGAEKIINALPSHIRTQVKVQWTQLESLVKQCHQYNQSNGQSSAAFHELISHIKQPVQHIYEERTL</sequence>
<comment type="function">
    <text evidence="1">Required for the efficient initiation of filament assembly.</text>
</comment>
<dbReference type="SUPFAM" id="SSF140566">
    <property type="entry name" value="FlgN-like"/>
    <property type="match status" value="1"/>
</dbReference>
<keyword evidence="4" id="KW-0966">Cell projection</keyword>
<gene>
    <name evidence="4" type="ORF">D1115_16595</name>
</gene>